<organism evidence="13 14">
    <name type="scientific">Paenibacillus montaniterrae</name>
    <dbReference type="NCBI Taxonomy" id="429341"/>
    <lineage>
        <taxon>Bacteria</taxon>
        <taxon>Bacillati</taxon>
        <taxon>Bacillota</taxon>
        <taxon>Bacilli</taxon>
        <taxon>Bacillales</taxon>
        <taxon>Paenibacillaceae</taxon>
        <taxon>Paenibacillus</taxon>
    </lineage>
</organism>
<evidence type="ECO:0000256" key="9">
    <source>
        <dbReference type="ARBA" id="ARBA00022842"/>
    </source>
</evidence>
<dbReference type="RefSeq" id="WP_246563148.1">
    <property type="nucleotide sequence ID" value="NZ_BOSE01000001.1"/>
</dbReference>
<dbReference type="InterPro" id="IPR049874">
    <property type="entry name" value="ROK_cs"/>
</dbReference>
<keyword evidence="14" id="KW-1185">Reference proteome</keyword>
<dbReference type="GO" id="GO:0005524">
    <property type="term" value="F:ATP binding"/>
    <property type="evidence" value="ECO:0007669"/>
    <property type="project" value="UniProtKB-KW"/>
</dbReference>
<accession>A0A920CVZ9</accession>
<dbReference type="SUPFAM" id="SSF53067">
    <property type="entry name" value="Actin-like ATPase domain"/>
    <property type="match status" value="1"/>
</dbReference>
<keyword evidence="6" id="KW-0418">Kinase</keyword>
<dbReference type="FunFam" id="3.30.420.40:FF:000153">
    <property type="entry name" value="Putative fructokinase"/>
    <property type="match status" value="1"/>
</dbReference>
<evidence type="ECO:0000256" key="3">
    <source>
        <dbReference type="ARBA" id="ARBA00022679"/>
    </source>
</evidence>
<evidence type="ECO:0000256" key="11">
    <source>
        <dbReference type="ARBA" id="ARBA00038887"/>
    </source>
</evidence>
<keyword evidence="7" id="KW-0862">Zinc</keyword>
<sequence>MRIGGIEAGGTKIICGIGNEKGQIEKKISFPTESPEIVFEKINQFFAGEQLDALGVGTFGPIDVNRKSATYGYITSTPKPGWKNIDVLGELKKQFNMPIGFDTDVNGAALAEATWGSAQGLNSCVYYTVGTGVGVGVFVEGSLVHGLLHPEAGHIPVKRHPADSFEGFCPYHKDCLEGVAAGPAIEKRFGVKGHELGKEHEAWQLEAYYLGQALVSTILLLSPERIILGGGVMHQEQLFPLIREQVRSTLNGYVQHQMILEQIDQYIIPPALGDDAGLCGALALGLQEYKAGR</sequence>
<keyword evidence="8" id="KW-0067">ATP-binding</keyword>
<dbReference type="InterPro" id="IPR051804">
    <property type="entry name" value="Carb_Metab_Reg_Kinase/Isom"/>
</dbReference>
<keyword evidence="3" id="KW-0808">Transferase</keyword>
<dbReference type="GO" id="GO:0008865">
    <property type="term" value="F:fructokinase activity"/>
    <property type="evidence" value="ECO:0007669"/>
    <property type="project" value="UniProtKB-EC"/>
</dbReference>
<evidence type="ECO:0000256" key="10">
    <source>
        <dbReference type="ARBA" id="ARBA00023277"/>
    </source>
</evidence>
<keyword evidence="10" id="KW-0119">Carbohydrate metabolism</keyword>
<comment type="caution">
    <text evidence="13">The sequence shown here is derived from an EMBL/GenBank/DDBJ whole genome shotgun (WGS) entry which is preliminary data.</text>
</comment>
<proteinExistence type="inferred from homology"/>
<dbReference type="Gene3D" id="3.30.420.40">
    <property type="match status" value="2"/>
</dbReference>
<comment type="cofactor">
    <cofactor evidence="1">
        <name>Mg(2+)</name>
        <dbReference type="ChEBI" id="CHEBI:18420"/>
    </cofactor>
</comment>
<gene>
    <name evidence="13" type="ORF">J40TS1_10980</name>
</gene>
<evidence type="ECO:0000256" key="5">
    <source>
        <dbReference type="ARBA" id="ARBA00022741"/>
    </source>
</evidence>
<evidence type="ECO:0000256" key="6">
    <source>
        <dbReference type="ARBA" id="ARBA00022777"/>
    </source>
</evidence>
<evidence type="ECO:0000256" key="7">
    <source>
        <dbReference type="ARBA" id="ARBA00022833"/>
    </source>
</evidence>
<dbReference type="EC" id="2.7.1.4" evidence="11"/>
<evidence type="ECO:0000313" key="13">
    <source>
        <dbReference type="EMBL" id="GIP15456.1"/>
    </source>
</evidence>
<evidence type="ECO:0000256" key="2">
    <source>
        <dbReference type="ARBA" id="ARBA00006479"/>
    </source>
</evidence>
<name>A0A920CVZ9_9BACL</name>
<dbReference type="InterPro" id="IPR000600">
    <property type="entry name" value="ROK"/>
</dbReference>
<dbReference type="AlphaFoldDB" id="A0A920CVZ9"/>
<dbReference type="EMBL" id="BOSE01000001">
    <property type="protein sequence ID" value="GIP15456.1"/>
    <property type="molecule type" value="Genomic_DNA"/>
</dbReference>
<dbReference type="PROSITE" id="PS01125">
    <property type="entry name" value="ROK"/>
    <property type="match status" value="1"/>
</dbReference>
<reference evidence="13" key="1">
    <citation type="submission" date="2021-03" db="EMBL/GenBank/DDBJ databases">
        <title>Antimicrobial resistance genes in bacteria isolated from Japanese honey, and their potential for conferring macrolide and lincosamide resistance in the American foulbrood pathogen Paenibacillus larvae.</title>
        <authorList>
            <person name="Okamoto M."/>
            <person name="Kumagai M."/>
            <person name="Kanamori H."/>
            <person name="Takamatsu D."/>
        </authorList>
    </citation>
    <scope>NUCLEOTIDE SEQUENCE</scope>
    <source>
        <strain evidence="13">J40TS1</strain>
    </source>
</reference>
<dbReference type="InterPro" id="IPR043129">
    <property type="entry name" value="ATPase_NBD"/>
</dbReference>
<keyword evidence="4" id="KW-0479">Metal-binding</keyword>
<evidence type="ECO:0000256" key="1">
    <source>
        <dbReference type="ARBA" id="ARBA00001946"/>
    </source>
</evidence>
<evidence type="ECO:0000256" key="8">
    <source>
        <dbReference type="ARBA" id="ARBA00022840"/>
    </source>
</evidence>
<dbReference type="FunFam" id="3.30.420.40:FF:000136">
    <property type="entry name" value="Putative fructokinase"/>
    <property type="match status" value="1"/>
</dbReference>
<keyword evidence="9" id="KW-0460">Magnesium</keyword>
<dbReference type="PANTHER" id="PTHR42742:SF3">
    <property type="entry name" value="FRUCTOKINASE"/>
    <property type="match status" value="1"/>
</dbReference>
<evidence type="ECO:0000256" key="12">
    <source>
        <dbReference type="ARBA" id="ARBA00048451"/>
    </source>
</evidence>
<dbReference type="Pfam" id="PF00480">
    <property type="entry name" value="ROK"/>
    <property type="match status" value="1"/>
</dbReference>
<keyword evidence="5" id="KW-0547">Nucleotide-binding</keyword>
<dbReference type="GO" id="GO:0046872">
    <property type="term" value="F:metal ion binding"/>
    <property type="evidence" value="ECO:0007669"/>
    <property type="project" value="UniProtKB-KW"/>
</dbReference>
<comment type="catalytic activity">
    <reaction evidence="12">
        <text>D-fructose + ATP = D-fructose 6-phosphate + ADP + H(+)</text>
        <dbReference type="Rhea" id="RHEA:16125"/>
        <dbReference type="ChEBI" id="CHEBI:15378"/>
        <dbReference type="ChEBI" id="CHEBI:30616"/>
        <dbReference type="ChEBI" id="CHEBI:37721"/>
        <dbReference type="ChEBI" id="CHEBI:61527"/>
        <dbReference type="ChEBI" id="CHEBI:456216"/>
        <dbReference type="EC" id="2.7.1.4"/>
    </reaction>
</comment>
<protein>
    <recommendedName>
        <fullName evidence="11">fructokinase</fullName>
        <ecNumber evidence="11">2.7.1.4</ecNumber>
    </recommendedName>
</protein>
<evidence type="ECO:0000256" key="4">
    <source>
        <dbReference type="ARBA" id="ARBA00022723"/>
    </source>
</evidence>
<dbReference type="CDD" id="cd24067">
    <property type="entry name" value="ASKHA_NBD_ROK_BsFRK-like"/>
    <property type="match status" value="1"/>
</dbReference>
<dbReference type="PANTHER" id="PTHR42742">
    <property type="entry name" value="TRANSCRIPTIONAL REPRESSOR MPRA"/>
    <property type="match status" value="1"/>
</dbReference>
<dbReference type="Proteomes" id="UP000683139">
    <property type="component" value="Unassembled WGS sequence"/>
</dbReference>
<comment type="similarity">
    <text evidence="2">Belongs to the ROK (NagC/XylR) family.</text>
</comment>
<evidence type="ECO:0000313" key="14">
    <source>
        <dbReference type="Proteomes" id="UP000683139"/>
    </source>
</evidence>